<dbReference type="RefSeq" id="WP_344247380.1">
    <property type="nucleotide sequence ID" value="NZ_BAAAHH010000061.1"/>
</dbReference>
<evidence type="ECO:0000313" key="2">
    <source>
        <dbReference type="Proteomes" id="UP001500665"/>
    </source>
</evidence>
<sequence>MFAERFGTAADGTERSAGAAAMRAVDAVRRDGRWVLSGIDRLDR</sequence>
<comment type="caution">
    <text evidence="1">The sequence shown here is derived from an EMBL/GenBank/DDBJ whole genome shotgun (WGS) entry which is preliminary data.</text>
</comment>
<dbReference type="EMBL" id="BAAAHH010000061">
    <property type="protein sequence ID" value="GAA0969069.1"/>
    <property type="molecule type" value="Genomic_DNA"/>
</dbReference>
<proteinExistence type="predicted"/>
<dbReference type="Proteomes" id="UP001500665">
    <property type="component" value="Unassembled WGS sequence"/>
</dbReference>
<organism evidence="1 2">
    <name type="scientific">Actinocorallia libanotica</name>
    <dbReference type="NCBI Taxonomy" id="46162"/>
    <lineage>
        <taxon>Bacteria</taxon>
        <taxon>Bacillati</taxon>
        <taxon>Actinomycetota</taxon>
        <taxon>Actinomycetes</taxon>
        <taxon>Streptosporangiales</taxon>
        <taxon>Thermomonosporaceae</taxon>
        <taxon>Actinocorallia</taxon>
    </lineage>
</organism>
<reference evidence="1 2" key="1">
    <citation type="journal article" date="2019" name="Int. J. Syst. Evol. Microbiol.">
        <title>The Global Catalogue of Microorganisms (GCM) 10K type strain sequencing project: providing services to taxonomists for standard genome sequencing and annotation.</title>
        <authorList>
            <consortium name="The Broad Institute Genomics Platform"/>
            <consortium name="The Broad Institute Genome Sequencing Center for Infectious Disease"/>
            <person name="Wu L."/>
            <person name="Ma J."/>
        </authorList>
    </citation>
    <scope>NUCLEOTIDE SEQUENCE [LARGE SCALE GENOMIC DNA]</scope>
    <source>
        <strain evidence="1 2">JCM 10696</strain>
    </source>
</reference>
<gene>
    <name evidence="1" type="ORF">GCM10009550_75390</name>
</gene>
<evidence type="ECO:0000313" key="1">
    <source>
        <dbReference type="EMBL" id="GAA0969069.1"/>
    </source>
</evidence>
<protein>
    <submittedName>
        <fullName evidence="1">Uncharacterized protein</fullName>
    </submittedName>
</protein>
<keyword evidence="2" id="KW-1185">Reference proteome</keyword>
<name>A0ABN1S085_9ACTN</name>
<accession>A0ABN1S085</accession>